<organism evidence="2 3">
    <name type="scientific">Apiospora hydei</name>
    <dbReference type="NCBI Taxonomy" id="1337664"/>
    <lineage>
        <taxon>Eukaryota</taxon>
        <taxon>Fungi</taxon>
        <taxon>Dikarya</taxon>
        <taxon>Ascomycota</taxon>
        <taxon>Pezizomycotina</taxon>
        <taxon>Sordariomycetes</taxon>
        <taxon>Xylariomycetidae</taxon>
        <taxon>Amphisphaeriales</taxon>
        <taxon>Apiosporaceae</taxon>
        <taxon>Apiospora</taxon>
    </lineage>
</organism>
<evidence type="ECO:0000313" key="3">
    <source>
        <dbReference type="Proteomes" id="UP001433268"/>
    </source>
</evidence>
<comment type="caution">
    <text evidence="2">The sequence shown here is derived from an EMBL/GenBank/DDBJ whole genome shotgun (WGS) entry which is preliminary data.</text>
</comment>
<proteinExistence type="predicted"/>
<evidence type="ECO:0000313" key="2">
    <source>
        <dbReference type="EMBL" id="KAK8075584.1"/>
    </source>
</evidence>
<dbReference type="Proteomes" id="UP001433268">
    <property type="component" value="Unassembled WGS sequence"/>
</dbReference>
<dbReference type="EMBL" id="JAQQWN010000007">
    <property type="protein sequence ID" value="KAK8075584.1"/>
    <property type="molecule type" value="Genomic_DNA"/>
</dbReference>
<reference evidence="2 3" key="1">
    <citation type="submission" date="2023-01" db="EMBL/GenBank/DDBJ databases">
        <title>Analysis of 21 Apiospora genomes using comparative genomics revels a genus with tremendous synthesis potential of carbohydrate active enzymes and secondary metabolites.</title>
        <authorList>
            <person name="Sorensen T."/>
        </authorList>
    </citation>
    <scope>NUCLEOTIDE SEQUENCE [LARGE SCALE GENOMIC DNA]</scope>
    <source>
        <strain evidence="2 3">CBS 114990</strain>
    </source>
</reference>
<accession>A0ABR1VWI1</accession>
<protein>
    <submittedName>
        <fullName evidence="2">Uncharacterized protein</fullName>
    </submittedName>
</protein>
<evidence type="ECO:0000256" key="1">
    <source>
        <dbReference type="SAM" id="MobiDB-lite"/>
    </source>
</evidence>
<keyword evidence="3" id="KW-1185">Reference proteome</keyword>
<feature type="region of interest" description="Disordered" evidence="1">
    <location>
        <begin position="70"/>
        <end position="143"/>
    </location>
</feature>
<feature type="compositionally biased region" description="Low complexity" evidence="1">
    <location>
        <begin position="92"/>
        <end position="105"/>
    </location>
</feature>
<feature type="compositionally biased region" description="Basic and acidic residues" evidence="1">
    <location>
        <begin position="129"/>
        <end position="143"/>
    </location>
</feature>
<dbReference type="RefSeq" id="XP_066666524.1">
    <property type="nucleotide sequence ID" value="XM_066814562.1"/>
</dbReference>
<name>A0ABR1VWI1_9PEZI</name>
<gene>
    <name evidence="2" type="ORF">PG997_010247</name>
</gene>
<sequence length="143" mass="14776">MAGAKQTNSVENAFASASASAGDLKALCYCMSTCEDFHLNTKALAPLIGISASNNVPRKIKSILEPLGFELKGGKRHPGNDESGSGPSTPVKPQKAGGAKTPAPKRAAKKRKLQASAADDAHDDDEADEVKKAGSDGKDQDEA</sequence>
<dbReference type="GeneID" id="92047622"/>